<accession>A0ABV8YQY5</accession>
<evidence type="ECO:0000313" key="1">
    <source>
        <dbReference type="EMBL" id="MFC4465541.1"/>
    </source>
</evidence>
<dbReference type="Proteomes" id="UP001596012">
    <property type="component" value="Unassembled WGS sequence"/>
</dbReference>
<comment type="caution">
    <text evidence="1">The sequence shown here is derived from an EMBL/GenBank/DDBJ whole genome shotgun (WGS) entry which is preliminary data.</text>
</comment>
<protein>
    <submittedName>
        <fullName evidence="1">Uncharacterized protein</fullName>
    </submittedName>
</protein>
<dbReference type="RefSeq" id="WP_386341589.1">
    <property type="nucleotide sequence ID" value="NZ_JBHSFG010000020.1"/>
</dbReference>
<reference evidence="2" key="1">
    <citation type="journal article" date="2019" name="Int. J. Syst. Evol. Microbiol.">
        <title>The Global Catalogue of Microorganisms (GCM) 10K type strain sequencing project: providing services to taxonomists for standard genome sequencing and annotation.</title>
        <authorList>
            <consortium name="The Broad Institute Genomics Platform"/>
            <consortium name="The Broad Institute Genome Sequencing Center for Infectious Disease"/>
            <person name="Wu L."/>
            <person name="Ma J."/>
        </authorList>
    </citation>
    <scope>NUCLEOTIDE SEQUENCE [LARGE SCALE GENOMIC DNA]</scope>
    <source>
        <strain evidence="2">DT43</strain>
    </source>
</reference>
<dbReference type="EMBL" id="JBHSFG010000020">
    <property type="protein sequence ID" value="MFC4465541.1"/>
    <property type="molecule type" value="Genomic_DNA"/>
</dbReference>
<gene>
    <name evidence="1" type="ORF">ACFPH6_13540</name>
</gene>
<evidence type="ECO:0000313" key="2">
    <source>
        <dbReference type="Proteomes" id="UP001596012"/>
    </source>
</evidence>
<sequence>MKFLDITLIVHAPAPVTGLQKPPDERFREVRFGHSMPHLHTAVSRLTGSQRQDSLEPLQSEVAPVLRRGIPAPPFAWGPVLPVPPIPEEPAHV</sequence>
<name>A0ABV8YQY5_9ACTN</name>
<keyword evidence="2" id="KW-1185">Reference proteome</keyword>
<organism evidence="1 2">
    <name type="scientific">Streptomyces xiangluensis</name>
    <dbReference type="NCBI Taxonomy" id="2665720"/>
    <lineage>
        <taxon>Bacteria</taxon>
        <taxon>Bacillati</taxon>
        <taxon>Actinomycetota</taxon>
        <taxon>Actinomycetes</taxon>
        <taxon>Kitasatosporales</taxon>
        <taxon>Streptomycetaceae</taxon>
        <taxon>Streptomyces</taxon>
    </lineage>
</organism>
<proteinExistence type="predicted"/>